<dbReference type="InterPro" id="IPR043508">
    <property type="entry name" value="Bromo_Brdt_I"/>
</dbReference>
<dbReference type="GO" id="GO:0005634">
    <property type="term" value="C:nucleus"/>
    <property type="evidence" value="ECO:0007669"/>
    <property type="project" value="TreeGrafter"/>
</dbReference>
<feature type="compositionally biased region" description="Low complexity" evidence="4">
    <location>
        <begin position="479"/>
        <end position="493"/>
    </location>
</feature>
<evidence type="ECO:0000256" key="4">
    <source>
        <dbReference type="SAM" id="MobiDB-lite"/>
    </source>
</evidence>
<dbReference type="InterPro" id="IPR001487">
    <property type="entry name" value="Bromodomain"/>
</dbReference>
<feature type="region of interest" description="Disordered" evidence="4">
    <location>
        <begin position="1223"/>
        <end position="1331"/>
    </location>
</feature>
<evidence type="ECO:0000256" key="3">
    <source>
        <dbReference type="PROSITE-ProRule" id="PRU00035"/>
    </source>
</evidence>
<feature type="compositionally biased region" description="Basic residues" evidence="4">
    <location>
        <begin position="531"/>
        <end position="545"/>
    </location>
</feature>
<evidence type="ECO:0008006" key="9">
    <source>
        <dbReference type="Google" id="ProtNLM"/>
    </source>
</evidence>
<evidence type="ECO:0000259" key="6">
    <source>
        <dbReference type="PROSITE" id="PS51525"/>
    </source>
</evidence>
<dbReference type="InterPro" id="IPR036427">
    <property type="entry name" value="Bromodomain-like_sf"/>
</dbReference>
<evidence type="ECO:0000256" key="1">
    <source>
        <dbReference type="ARBA" id="ARBA00022737"/>
    </source>
</evidence>
<feature type="region of interest" description="Disordered" evidence="4">
    <location>
        <begin position="476"/>
        <end position="505"/>
    </location>
</feature>
<feature type="compositionally biased region" description="Basic residues" evidence="4">
    <location>
        <begin position="170"/>
        <end position="184"/>
    </location>
</feature>
<feature type="domain" description="NET" evidence="6">
    <location>
        <begin position="657"/>
        <end position="739"/>
    </location>
</feature>
<feature type="compositionally biased region" description="Low complexity" evidence="4">
    <location>
        <begin position="1291"/>
        <end position="1308"/>
    </location>
</feature>
<proteinExistence type="predicted"/>
<feature type="region of interest" description="Disordered" evidence="4">
    <location>
        <begin position="9"/>
        <end position="32"/>
    </location>
</feature>
<feature type="compositionally biased region" description="Low complexity" evidence="4">
    <location>
        <begin position="299"/>
        <end position="312"/>
    </location>
</feature>
<feature type="compositionally biased region" description="Basic and acidic residues" evidence="4">
    <location>
        <begin position="1309"/>
        <end position="1329"/>
    </location>
</feature>
<dbReference type="Pfam" id="PF17035">
    <property type="entry name" value="BET"/>
    <property type="match status" value="1"/>
</dbReference>
<comment type="caution">
    <text evidence="7">The sequence shown here is derived from an EMBL/GenBank/DDBJ whole genome shotgun (WGS) entry which is preliminary data.</text>
</comment>
<reference evidence="7" key="1">
    <citation type="journal article" date="2023" name="Insect Mol. Biol.">
        <title>Genome sequencing provides insights into the evolution of gene families encoding plant cell wall-degrading enzymes in longhorned beetles.</title>
        <authorList>
            <person name="Shin N.R."/>
            <person name="Okamura Y."/>
            <person name="Kirsch R."/>
            <person name="Pauchet Y."/>
        </authorList>
    </citation>
    <scope>NUCLEOTIDE SEQUENCE</scope>
    <source>
        <strain evidence="7">AMC_N1</strain>
    </source>
</reference>
<dbReference type="Gene3D" id="1.20.1270.220">
    <property type="match status" value="1"/>
</dbReference>
<keyword evidence="2 3" id="KW-0103">Bromodomain</keyword>
<dbReference type="InterPro" id="IPR050935">
    <property type="entry name" value="Bromo_chromatin_reader"/>
</dbReference>
<evidence type="ECO:0000256" key="2">
    <source>
        <dbReference type="ARBA" id="ARBA00023117"/>
    </source>
</evidence>
<dbReference type="FunFam" id="1.20.1270.220:FF:000001">
    <property type="entry name" value="bromodomain-containing protein 2 isoform X1"/>
    <property type="match status" value="1"/>
</dbReference>
<name>A0AAV8Y6C9_9CUCU</name>
<feature type="compositionally biased region" description="Basic and acidic residues" evidence="4">
    <location>
        <begin position="521"/>
        <end position="530"/>
    </location>
</feature>
<dbReference type="FunFam" id="1.20.920.10:FF:000003">
    <property type="entry name" value="Bromodomain-containing protein 2"/>
    <property type="match status" value="1"/>
</dbReference>
<feature type="compositionally biased region" description="Low complexity" evidence="4">
    <location>
        <begin position="612"/>
        <end position="621"/>
    </location>
</feature>
<dbReference type="InterPro" id="IPR043509">
    <property type="entry name" value="Bromo_Brdt_II"/>
</dbReference>
<dbReference type="SUPFAM" id="SSF47370">
    <property type="entry name" value="Bromodomain"/>
    <property type="match status" value="2"/>
</dbReference>
<feature type="region of interest" description="Disordered" evidence="4">
    <location>
        <begin position="159"/>
        <end position="249"/>
    </location>
</feature>
<feature type="compositionally biased region" description="Low complexity" evidence="4">
    <location>
        <begin position="195"/>
        <end position="216"/>
    </location>
</feature>
<dbReference type="PRINTS" id="PR00503">
    <property type="entry name" value="BROMODOMAIN"/>
</dbReference>
<dbReference type="Proteomes" id="UP001162162">
    <property type="component" value="Unassembled WGS sequence"/>
</dbReference>
<feature type="compositionally biased region" description="Basic and acidic residues" evidence="4">
    <location>
        <begin position="323"/>
        <end position="341"/>
    </location>
</feature>
<dbReference type="Gene3D" id="1.20.920.10">
    <property type="entry name" value="Bromodomain-like"/>
    <property type="match status" value="2"/>
</dbReference>
<dbReference type="PROSITE" id="PS51525">
    <property type="entry name" value="NET"/>
    <property type="match status" value="1"/>
</dbReference>
<dbReference type="Pfam" id="PF17105">
    <property type="entry name" value="BRD4_CDT"/>
    <property type="match status" value="1"/>
</dbReference>
<dbReference type="InterPro" id="IPR018359">
    <property type="entry name" value="Bromodomain_CS"/>
</dbReference>
<dbReference type="InterPro" id="IPR038336">
    <property type="entry name" value="NET_sf"/>
</dbReference>
<feature type="compositionally biased region" description="Low complexity" evidence="4">
    <location>
        <begin position="905"/>
        <end position="915"/>
    </location>
</feature>
<dbReference type="PANTHER" id="PTHR22880:SF225">
    <property type="entry name" value="BROMODOMAIN-CONTAINING PROTEIN BET-1-RELATED"/>
    <property type="match status" value="1"/>
</dbReference>
<feature type="compositionally biased region" description="Basic and acidic residues" evidence="4">
    <location>
        <begin position="1223"/>
        <end position="1274"/>
    </location>
</feature>
<accession>A0AAV8Y6C9</accession>
<dbReference type="Pfam" id="PF00439">
    <property type="entry name" value="Bromodomain"/>
    <property type="match status" value="2"/>
</dbReference>
<protein>
    <recommendedName>
        <fullName evidence="9">Bromodomain-containing protein 3</fullName>
    </recommendedName>
</protein>
<keyword evidence="1" id="KW-0677">Repeat</keyword>
<feature type="domain" description="Bromo" evidence="5">
    <location>
        <begin position="373"/>
        <end position="445"/>
    </location>
</feature>
<feature type="compositionally biased region" description="Polar residues" evidence="4">
    <location>
        <begin position="836"/>
        <end position="849"/>
    </location>
</feature>
<feature type="region of interest" description="Disordered" evidence="4">
    <location>
        <begin position="273"/>
        <end position="354"/>
    </location>
</feature>
<feature type="region of interest" description="Disordered" evidence="4">
    <location>
        <begin position="591"/>
        <end position="677"/>
    </location>
</feature>
<dbReference type="SMART" id="SM00297">
    <property type="entry name" value="BROMO"/>
    <property type="match status" value="2"/>
</dbReference>
<dbReference type="PANTHER" id="PTHR22880">
    <property type="entry name" value="FALZ-RELATED BROMODOMAIN-CONTAINING PROTEINS"/>
    <property type="match status" value="1"/>
</dbReference>
<feature type="compositionally biased region" description="Low complexity" evidence="4">
    <location>
        <begin position="546"/>
        <end position="557"/>
    </location>
</feature>
<evidence type="ECO:0000259" key="5">
    <source>
        <dbReference type="PROSITE" id="PS50014"/>
    </source>
</evidence>
<feature type="compositionally biased region" description="Basic residues" evidence="4">
    <location>
        <begin position="733"/>
        <end position="742"/>
    </location>
</feature>
<evidence type="ECO:0000313" key="8">
    <source>
        <dbReference type="Proteomes" id="UP001162162"/>
    </source>
</evidence>
<dbReference type="GO" id="GO:0000785">
    <property type="term" value="C:chromatin"/>
    <property type="evidence" value="ECO:0007669"/>
    <property type="project" value="TreeGrafter"/>
</dbReference>
<organism evidence="7 8">
    <name type="scientific">Aromia moschata</name>
    <dbReference type="NCBI Taxonomy" id="1265417"/>
    <lineage>
        <taxon>Eukaryota</taxon>
        <taxon>Metazoa</taxon>
        <taxon>Ecdysozoa</taxon>
        <taxon>Arthropoda</taxon>
        <taxon>Hexapoda</taxon>
        <taxon>Insecta</taxon>
        <taxon>Pterygota</taxon>
        <taxon>Neoptera</taxon>
        <taxon>Endopterygota</taxon>
        <taxon>Coleoptera</taxon>
        <taxon>Polyphaga</taxon>
        <taxon>Cucujiformia</taxon>
        <taxon>Chrysomeloidea</taxon>
        <taxon>Cerambycidae</taxon>
        <taxon>Cerambycinae</taxon>
        <taxon>Callichromatini</taxon>
        <taxon>Aromia</taxon>
    </lineage>
</organism>
<dbReference type="PROSITE" id="PS50014">
    <property type="entry name" value="BROMODOMAIN_2"/>
    <property type="match status" value="2"/>
</dbReference>
<keyword evidence="8" id="KW-1185">Reference proteome</keyword>
<evidence type="ECO:0000313" key="7">
    <source>
        <dbReference type="EMBL" id="KAJ8947043.1"/>
    </source>
</evidence>
<feature type="compositionally biased region" description="Polar residues" evidence="4">
    <location>
        <begin position="237"/>
        <end position="249"/>
    </location>
</feature>
<feature type="region of interest" description="Disordered" evidence="4">
    <location>
        <begin position="521"/>
        <end position="574"/>
    </location>
</feature>
<dbReference type="EMBL" id="JAPWTK010000170">
    <property type="protein sequence ID" value="KAJ8947043.1"/>
    <property type="molecule type" value="Genomic_DNA"/>
</dbReference>
<feature type="domain" description="Bromo" evidence="5">
    <location>
        <begin position="67"/>
        <end position="139"/>
    </location>
</feature>
<gene>
    <name evidence="7" type="ORF">NQ318_019935</name>
</gene>
<dbReference type="InterPro" id="IPR027353">
    <property type="entry name" value="NET_dom"/>
</dbReference>
<dbReference type="GO" id="GO:0006338">
    <property type="term" value="P:chromatin remodeling"/>
    <property type="evidence" value="ECO:0007669"/>
    <property type="project" value="TreeGrafter"/>
</dbReference>
<feature type="compositionally biased region" description="Pro residues" evidence="4">
    <location>
        <begin position="925"/>
        <end position="952"/>
    </location>
</feature>
<dbReference type="CDD" id="cd05498">
    <property type="entry name" value="Bromo_Brdt_II_like"/>
    <property type="match status" value="1"/>
</dbReference>
<dbReference type="InterPro" id="IPR031354">
    <property type="entry name" value="BRD4_CDT"/>
</dbReference>
<sequence>MHFGTIYEFGEDPQNGADMNEPPPRNEPAMDPVNGIVQPPVHPPSDRPGRVTNQLQFLQKTVLKAVWKHQFAWPFQQPVDTKKLNLPDYHKIIKQPMDLGTIKKRLDNNYYWSGKECIQDFNTMFTNCYVYNKPGEDVVVMAQTLEKVFLTKVADMPKEETVVESPTKGAKGKKRASTGPRSRRPPAGVARRQRSPSTVATPVATTTGSSGLPLGTQAPATVPGSTATTTIAPTTTHGSLPSQSLAAAPTTNFHGAPPIVNNVDAGAAASAAPSVLPGNVVPPSQPAKLKKGVKRKADTTTPTATAYDYAPPLESSKSAKISTRRESGRQIKKPARPELDGHVPQPASHKPKEKLSESLKACNEILMELFSKKHSSYAWPFYQPVDAELLGLHDYHDIIKKPMDFGTVKQKMDNREYRTPQDFAADVRLIFTNCYKYNPSDHDVVAMARKLQDVFEVKFAKIPDEPVNRIGLQVTSLASKSESSTSGSSSESSSDTEDSEEERRNKQLKLLEKELTAMQEKMRKLVEESSRKKKEKKKNKVKTKKTTSSSLPNSSSSMGKPGAHGALNKPNSVADSVDDSIASVVSGADLKMAGDGHHPAANKSLNMHHNMAAGANASAQAKTPKSKGLRGPKPAAAPNAPPKREKSAAQPPPMPFDSEDEDNAKPMSYDEKRQLSLDINKLPGDKLGRVVHIIQSREPSLRDSNPDEIEIDFETLKPSTLRELESYVASCLRKKPHKKIAGKSKDEQIAEKKQELEKRLLDVNDKIGNSKKPAKKSKADPTGAGGPSGRMSSSSSSSDTDSSSSSVSTSSSDSSDSEAGGTGGRQPKKKAAKKSPNPSVGNSTATSAQKPPHPTPVAAVAPPPATTTANSVPPAAAAAAVTAPPPTVPPISVAGLTAAAAKQQPHVTVAPAAAARKAEKLHAEAPPPTPTPPVAAAPAPKPAAAAPPAPSPDKPKPHVVAYTDPLEQSLASLEHDIKQNDHLSDAAAMAASAMMQLPPAHAPQHAHPAMAMNHPILQPSTMGMDLKAPVTLGGLMPPANALMHHGLHNSLEPDIQSLMQPHANMLHAQNNGFGMKHDFEMGNNNNGINTMGLPMELSIPSMFDPLPPHLNNQLVKGEPSQQLKLDDPMVGLLNDKKPISLEPKTHSQGFGNFKPAKADHVKNASSWSSLAKGKSPQNNVSVVGGGGGAAVGPGSAGVGVGGGGSSKQQVMDSCFKAFQNKAKEKADREKQRLENLELKRQQREQAERERLRAENERRREREEEDALEKARKAVAEQQQSLSTQRVEELRSSPGEGSTSPGSLSSGSERISERERQRLQEQERRRREVLANKIDMNMQSDLMAAFEGSL</sequence>
<dbReference type="PROSITE" id="PS00633">
    <property type="entry name" value="BROMODOMAIN_1"/>
    <property type="match status" value="2"/>
</dbReference>
<feature type="compositionally biased region" description="Low complexity" evidence="4">
    <location>
        <begin position="792"/>
        <end position="814"/>
    </location>
</feature>
<dbReference type="FunFam" id="1.20.920.10:FF:000002">
    <property type="entry name" value="Bromodomain-containing protein 4"/>
    <property type="match status" value="1"/>
</dbReference>
<feature type="compositionally biased region" description="Low complexity" evidence="4">
    <location>
        <begin position="226"/>
        <end position="236"/>
    </location>
</feature>
<feature type="compositionally biased region" description="Basic and acidic residues" evidence="4">
    <location>
        <begin position="743"/>
        <end position="765"/>
    </location>
</feature>
<feature type="compositionally biased region" description="Pro residues" evidence="4">
    <location>
        <begin position="851"/>
        <end position="865"/>
    </location>
</feature>
<dbReference type="GO" id="GO:0006355">
    <property type="term" value="P:regulation of DNA-templated transcription"/>
    <property type="evidence" value="ECO:0007669"/>
    <property type="project" value="TreeGrafter"/>
</dbReference>
<feature type="region of interest" description="Disordered" evidence="4">
    <location>
        <begin position="733"/>
        <end position="958"/>
    </location>
</feature>
<dbReference type="CDD" id="cd05497">
    <property type="entry name" value="Bromo_Brdt_I_like"/>
    <property type="match status" value="1"/>
</dbReference>
<feature type="compositionally biased region" description="Low complexity" evidence="4">
    <location>
        <begin position="866"/>
        <end position="882"/>
    </location>
</feature>